<evidence type="ECO:0008006" key="4">
    <source>
        <dbReference type="Google" id="ProtNLM"/>
    </source>
</evidence>
<evidence type="ECO:0000256" key="1">
    <source>
        <dbReference type="SAM" id="SignalP"/>
    </source>
</evidence>
<dbReference type="AlphaFoldDB" id="A0AAE3WHD8"/>
<keyword evidence="1" id="KW-0732">Signal</keyword>
<dbReference type="EMBL" id="VKQA01000001">
    <property type="protein sequence ID" value="MDR4249544.1"/>
    <property type="molecule type" value="Genomic_DNA"/>
</dbReference>
<dbReference type="InterPro" id="IPR038480">
    <property type="entry name" value="YuaB-like_sf"/>
</dbReference>
<sequence length="178" mass="19367">MKKTWTMIMMGMLTLVMALSVPIAASAEGVKTEEGKASTNARPAELYAKITGTSKQEWSFSDIELTYRPNSVLSIGAIEFTLPAGFQATTKDIFNGKALKDSYILNSGKTVRIPARIDLLGISQYKLQLSHKVLPAAGTYTFRAENRALSIGSKFYAEDTLDIQTRPVVVTPPNPCGC</sequence>
<dbReference type="Proteomes" id="UP001182042">
    <property type="component" value="Unassembled WGS sequence"/>
</dbReference>
<name>A0AAE3WHD8_BACPU</name>
<dbReference type="Gene3D" id="2.60.40.3490">
    <property type="match status" value="1"/>
</dbReference>
<gene>
    <name evidence="2" type="ORF">FO508_04155</name>
</gene>
<feature type="signal peptide" evidence="1">
    <location>
        <begin position="1"/>
        <end position="27"/>
    </location>
</feature>
<dbReference type="Pfam" id="PF17735">
    <property type="entry name" value="BslA"/>
    <property type="match status" value="1"/>
</dbReference>
<organism evidence="2 3">
    <name type="scientific">Bacillus pumilus</name>
    <name type="common">Bacillus mesentericus</name>
    <dbReference type="NCBI Taxonomy" id="1408"/>
    <lineage>
        <taxon>Bacteria</taxon>
        <taxon>Bacillati</taxon>
        <taxon>Bacillota</taxon>
        <taxon>Bacilli</taxon>
        <taxon>Bacillales</taxon>
        <taxon>Bacillaceae</taxon>
        <taxon>Bacillus</taxon>
    </lineage>
</organism>
<feature type="chain" id="PRO_5042187382" description="YuaB" evidence="1">
    <location>
        <begin position="28"/>
        <end position="178"/>
    </location>
</feature>
<dbReference type="RefSeq" id="WP_034662185.1">
    <property type="nucleotide sequence ID" value="NZ_CP046127.1"/>
</dbReference>
<comment type="caution">
    <text evidence="2">The sequence shown here is derived from an EMBL/GenBank/DDBJ whole genome shotgun (WGS) entry which is preliminary data.</text>
</comment>
<evidence type="ECO:0000313" key="3">
    <source>
        <dbReference type="Proteomes" id="UP001182042"/>
    </source>
</evidence>
<reference evidence="2" key="1">
    <citation type="submission" date="2019-07" db="EMBL/GenBank/DDBJ databases">
        <title>Phylogenomic Reclassification of ATCC Bacillus Strains and Various Taxa within the Genus Bacillus.</title>
        <authorList>
            <person name="Riojas M.A."/>
            <person name="Frank A.M."/>
            <person name="Fenn S.L."/>
            <person name="King S."/>
            <person name="Brower S."/>
            <person name="Hazbon M.H."/>
        </authorList>
    </citation>
    <scope>NUCLEOTIDE SEQUENCE</scope>
    <source>
        <strain evidence="2">ATCC 27142</strain>
    </source>
</reference>
<dbReference type="NCBIfam" id="NF041825">
    <property type="entry name" value="hydrophobin_BslA"/>
    <property type="match status" value="1"/>
</dbReference>
<dbReference type="InterPro" id="IPR034650">
    <property type="entry name" value="YuaB-like"/>
</dbReference>
<evidence type="ECO:0000313" key="2">
    <source>
        <dbReference type="EMBL" id="MDR4249544.1"/>
    </source>
</evidence>
<protein>
    <recommendedName>
        <fullName evidence="4">YuaB</fullName>
    </recommendedName>
</protein>
<accession>A0AAE3WHD8</accession>
<proteinExistence type="predicted"/>
<dbReference type="CDD" id="cd14670">
    <property type="entry name" value="BslA_like"/>
    <property type="match status" value="1"/>
</dbReference>